<evidence type="ECO:0000313" key="1">
    <source>
        <dbReference type="EMBL" id="PIR06470.1"/>
    </source>
</evidence>
<protein>
    <submittedName>
        <fullName evidence="1">Uncharacterized protein</fullName>
    </submittedName>
</protein>
<reference evidence="1 2" key="1">
    <citation type="submission" date="2017-09" db="EMBL/GenBank/DDBJ databases">
        <title>Depth-based differentiation of microbial function through sediment-hosted aquifers and enrichment of novel symbionts in the deep terrestrial subsurface.</title>
        <authorList>
            <person name="Probst A.J."/>
            <person name="Ladd B."/>
            <person name="Jarett J.K."/>
            <person name="Geller-Mcgrath D.E."/>
            <person name="Sieber C.M."/>
            <person name="Emerson J.B."/>
            <person name="Anantharaman K."/>
            <person name="Thomas B.C."/>
            <person name="Malmstrom R."/>
            <person name="Stieglmeier M."/>
            <person name="Klingl A."/>
            <person name="Woyke T."/>
            <person name="Ryan C.M."/>
            <person name="Banfield J.F."/>
        </authorList>
    </citation>
    <scope>NUCLEOTIDE SEQUENCE [LARGE SCALE GENOMIC DNA]</scope>
    <source>
        <strain evidence="1">CG11_big_fil_rev_8_21_14_0_20_38_23</strain>
    </source>
</reference>
<gene>
    <name evidence="1" type="ORF">COV54_02420</name>
</gene>
<comment type="caution">
    <text evidence="1">The sequence shown here is derived from an EMBL/GenBank/DDBJ whole genome shotgun (WGS) entry which is preliminary data.</text>
</comment>
<evidence type="ECO:0000313" key="2">
    <source>
        <dbReference type="Proteomes" id="UP000228867"/>
    </source>
</evidence>
<sequence length="66" mass="7579">MKKSHLFGDCYKDDPAPFQDNIIENLGFQKKARHFRQLKNIFRKTGLLKIIPVLKRCGAVGSSFVN</sequence>
<proteinExistence type="predicted"/>
<accession>A0A2H0NC53</accession>
<organism evidence="1 2">
    <name type="scientific">Candidatus Jorgensenbacteria bacterium CG11_big_fil_rev_8_21_14_0_20_38_23</name>
    <dbReference type="NCBI Taxonomy" id="1974594"/>
    <lineage>
        <taxon>Bacteria</taxon>
        <taxon>Candidatus Joergenseniibacteriota</taxon>
    </lineage>
</organism>
<dbReference type="AlphaFoldDB" id="A0A2H0NC53"/>
<dbReference type="Proteomes" id="UP000228867">
    <property type="component" value="Unassembled WGS sequence"/>
</dbReference>
<name>A0A2H0NC53_9BACT</name>
<dbReference type="EMBL" id="PCWR01000055">
    <property type="protein sequence ID" value="PIR06470.1"/>
    <property type="molecule type" value="Genomic_DNA"/>
</dbReference>